<feature type="transmembrane region" description="Helical" evidence="2">
    <location>
        <begin position="139"/>
        <end position="161"/>
    </location>
</feature>
<dbReference type="Proteomes" id="UP000593932">
    <property type="component" value="Chromosome"/>
</dbReference>
<dbReference type="RefSeq" id="WP_194034929.1">
    <property type="nucleotide sequence ID" value="NZ_CP063657.1"/>
</dbReference>
<feature type="transmembrane region" description="Helical" evidence="2">
    <location>
        <begin position="184"/>
        <end position="206"/>
    </location>
</feature>
<keyword evidence="4" id="KW-1185">Reference proteome</keyword>
<feature type="compositionally biased region" description="Basic and acidic residues" evidence="1">
    <location>
        <begin position="437"/>
        <end position="446"/>
    </location>
</feature>
<feature type="transmembrane region" description="Helical" evidence="2">
    <location>
        <begin position="218"/>
        <end position="242"/>
    </location>
</feature>
<feature type="transmembrane region" description="Helical" evidence="2">
    <location>
        <begin position="262"/>
        <end position="286"/>
    </location>
</feature>
<evidence type="ECO:0008006" key="5">
    <source>
        <dbReference type="Google" id="ProtNLM"/>
    </source>
</evidence>
<sequence length="446" mass="48165">MFKRAMGIGMAFIGLIVGAGFASGQEMLQFFVAFGSWGIIGALGASLIMIVSGIAMLQLGRYVGAKEHTAVFQRITQPVVAHFLDAITIITLFSIGFVMFAGGGANMAQQFGWPVWVGAVMTLAAVLAAGMFDVNRVSTIIGAMTPFIILFLTGASVWTLATSDYDIAALNLASAQVQTSLPNWWVGALNYVGLCAMTAVSMTIVIGGNMLDTRAAGLGGLIGGLMYLMLLLLAVMAMFLRVDVVGGDDLPMLSLVNLLHPALGTAMAVVIFGMIFNTALGLFYALGKRLTRARPERFRAVYIGTVLVGFVLSFVGFRDLVSYVYPALGYLGLAMIVVLGVGWFRRRHRIAAELARRRRLHRLALRHLDPGRQFNEEHAAEVRRIARESVLPGAELRQAMLDEVDAVLRADPDIDYPPPEDDGTAAKADADEVGDPDLPRRRQPDR</sequence>
<feature type="transmembrane region" description="Helical" evidence="2">
    <location>
        <begin position="34"/>
        <end position="59"/>
    </location>
</feature>
<feature type="transmembrane region" description="Helical" evidence="2">
    <location>
        <begin position="323"/>
        <end position="344"/>
    </location>
</feature>
<evidence type="ECO:0000313" key="3">
    <source>
        <dbReference type="EMBL" id="QOW22399.1"/>
    </source>
</evidence>
<accession>A0A7S6ZV46</accession>
<dbReference type="PANTHER" id="PTHR37814">
    <property type="entry name" value="CONSERVED MEMBRANE PROTEIN"/>
    <property type="match status" value="1"/>
</dbReference>
<dbReference type="InterPro" id="IPR038728">
    <property type="entry name" value="YkvI-like"/>
</dbReference>
<name>A0A7S6ZV46_9GAMM</name>
<keyword evidence="2" id="KW-0812">Transmembrane</keyword>
<reference evidence="3 4" key="1">
    <citation type="submission" date="2020-10" db="EMBL/GenBank/DDBJ databases">
        <title>complete genome sequencing of Lysobacter sp. H23M41.</title>
        <authorList>
            <person name="Bae J.-W."/>
            <person name="Lee S.-Y."/>
        </authorList>
    </citation>
    <scope>NUCLEOTIDE SEQUENCE [LARGE SCALE GENOMIC DNA]</scope>
    <source>
        <strain evidence="3 4">H23M41</strain>
    </source>
</reference>
<evidence type="ECO:0000256" key="1">
    <source>
        <dbReference type="SAM" id="MobiDB-lite"/>
    </source>
</evidence>
<dbReference type="PANTHER" id="PTHR37814:SF1">
    <property type="entry name" value="MEMBRANE PROTEIN"/>
    <property type="match status" value="1"/>
</dbReference>
<proteinExistence type="predicted"/>
<feature type="transmembrane region" description="Helical" evidence="2">
    <location>
        <begin position="79"/>
        <end position="101"/>
    </location>
</feature>
<evidence type="ECO:0000313" key="4">
    <source>
        <dbReference type="Proteomes" id="UP000593932"/>
    </source>
</evidence>
<keyword evidence="2" id="KW-0472">Membrane</keyword>
<organism evidence="3 4">
    <name type="scientific">Novilysobacter avium</name>
    <dbReference type="NCBI Taxonomy" id="2781023"/>
    <lineage>
        <taxon>Bacteria</taxon>
        <taxon>Pseudomonadati</taxon>
        <taxon>Pseudomonadota</taxon>
        <taxon>Gammaproteobacteria</taxon>
        <taxon>Lysobacterales</taxon>
        <taxon>Lysobacteraceae</taxon>
        <taxon>Novilysobacter</taxon>
    </lineage>
</organism>
<feature type="transmembrane region" description="Helical" evidence="2">
    <location>
        <begin position="113"/>
        <end position="132"/>
    </location>
</feature>
<feature type="region of interest" description="Disordered" evidence="1">
    <location>
        <begin position="411"/>
        <end position="446"/>
    </location>
</feature>
<keyword evidence="2" id="KW-1133">Transmembrane helix</keyword>
<evidence type="ECO:0000256" key="2">
    <source>
        <dbReference type="SAM" id="Phobius"/>
    </source>
</evidence>
<gene>
    <name evidence="3" type="ORF">INQ42_01980</name>
</gene>
<dbReference type="EMBL" id="CP063657">
    <property type="protein sequence ID" value="QOW22399.1"/>
    <property type="molecule type" value="Genomic_DNA"/>
</dbReference>
<protein>
    <recommendedName>
        <fullName evidence="5">Membrane protein YkvI</fullName>
    </recommendedName>
</protein>
<feature type="transmembrane region" description="Helical" evidence="2">
    <location>
        <begin position="298"/>
        <end position="317"/>
    </location>
</feature>